<dbReference type="EMBL" id="JABAIV010000003">
    <property type="protein sequence ID" value="NNG23785.1"/>
    <property type="molecule type" value="Genomic_DNA"/>
</dbReference>
<proteinExistence type="predicted"/>
<dbReference type="InterPro" id="IPR013424">
    <property type="entry name" value="Ice-binding_C"/>
</dbReference>
<dbReference type="Pfam" id="PF07589">
    <property type="entry name" value="PEP-CTERM"/>
    <property type="match status" value="1"/>
</dbReference>
<keyword evidence="3" id="KW-1185">Reference proteome</keyword>
<name>A0A7Y2K0E5_9BURK</name>
<dbReference type="AlphaFoldDB" id="A0A7Y2K0E5"/>
<dbReference type="Proteomes" id="UP000533905">
    <property type="component" value="Unassembled WGS sequence"/>
</dbReference>
<protein>
    <submittedName>
        <fullName evidence="2">PEP-CTERM sorting domain-containing protein</fullName>
    </submittedName>
</protein>
<evidence type="ECO:0000313" key="2">
    <source>
        <dbReference type="EMBL" id="NNG23785.1"/>
    </source>
</evidence>
<dbReference type="NCBIfam" id="NF038120">
    <property type="entry name" value="PEP_CTERM_QFxxD"/>
    <property type="match status" value="1"/>
</dbReference>
<dbReference type="NCBIfam" id="TIGR02595">
    <property type="entry name" value="PEP_CTERM"/>
    <property type="match status" value="1"/>
</dbReference>
<comment type="caution">
    <text evidence="2">The sequence shown here is derived from an EMBL/GenBank/DDBJ whole genome shotgun (WGS) entry which is preliminary data.</text>
</comment>
<evidence type="ECO:0000313" key="3">
    <source>
        <dbReference type="Proteomes" id="UP000533905"/>
    </source>
</evidence>
<accession>A0A7Y2K0E5</accession>
<sequence length="203" mass="21305">MDQHFLLQVQSSSTADAGEVGFVGAQIQSNNDFACLITACPADGDGAYYAGLNDGSVRITSTLANSWFRLQGLSFAFVAPVQGLVNFSYGRLILSGTTSANDKITNSFDFPGQNASGAFVFSDLAVDNAFSSAVLTSLTINACLFDGDVCQTDHQLTQNQAQFAVDNINLAEVPEPATIGLMLMGVAGLTAARRRKASNKGSN</sequence>
<feature type="domain" description="Ice-binding protein C-terminal" evidence="1">
    <location>
        <begin position="173"/>
        <end position="195"/>
    </location>
</feature>
<gene>
    <name evidence="2" type="ORF">HGB41_12350</name>
</gene>
<reference evidence="2 3" key="1">
    <citation type="submission" date="2020-04" db="EMBL/GenBank/DDBJ databases">
        <title>Massilia sp. nov., a cold adapted bacteria isolated from Arctic soil.</title>
        <authorList>
            <person name="Son J."/>
            <person name="Ka J.-O."/>
        </authorList>
    </citation>
    <scope>NUCLEOTIDE SEQUENCE [LARGE SCALE GENOMIC DNA]</scope>
    <source>
        <strain evidence="2 3">ML15P13</strain>
    </source>
</reference>
<evidence type="ECO:0000259" key="1">
    <source>
        <dbReference type="Pfam" id="PF07589"/>
    </source>
</evidence>
<organism evidence="2 3">
    <name type="scientific">Telluria aromaticivorans</name>
    <dbReference type="NCBI Taxonomy" id="2725995"/>
    <lineage>
        <taxon>Bacteria</taxon>
        <taxon>Pseudomonadati</taxon>
        <taxon>Pseudomonadota</taxon>
        <taxon>Betaproteobacteria</taxon>
        <taxon>Burkholderiales</taxon>
        <taxon>Oxalobacteraceae</taxon>
        <taxon>Telluria group</taxon>
        <taxon>Telluria</taxon>
    </lineage>
</organism>